<feature type="non-terminal residue" evidence="1">
    <location>
        <position position="1"/>
    </location>
</feature>
<gene>
    <name evidence="1" type="ORF">METZ01_LOCUS463355</name>
</gene>
<sequence>YIGSALGDSASYEFEILQGMTDSAQVKVVAQDIAGNTTIDSSEYFTVTDYTPPTAEVNTPVAGSSYAIDDSVEISWQAEDNVGVVAVDISYSANNGDNWNVVAQGIENSGQFKWRTPNDPSEDVVLRLIAFDSIGLTDTVDIDNLTIFIVYPTVLAITPETGFMDWRDKEIQLYFSDYMNPEGFSSESIEFISGFSDSVAVNYEYVDTTRLLNINLSNGFASLDTIELRLNGSIVANYNGYRLDGNADGV</sequence>
<feature type="non-terminal residue" evidence="1">
    <location>
        <position position="250"/>
    </location>
</feature>
<dbReference type="EMBL" id="UINC01194426">
    <property type="protein sequence ID" value="SVE10501.1"/>
    <property type="molecule type" value="Genomic_DNA"/>
</dbReference>
<name>A0A383ASD6_9ZZZZ</name>
<accession>A0A383ASD6</accession>
<dbReference type="Gene3D" id="2.60.40.10">
    <property type="entry name" value="Immunoglobulins"/>
    <property type="match status" value="1"/>
</dbReference>
<protein>
    <recommendedName>
        <fullName evidence="2">SbsA Ig-like domain-containing protein</fullName>
    </recommendedName>
</protein>
<organism evidence="1">
    <name type="scientific">marine metagenome</name>
    <dbReference type="NCBI Taxonomy" id="408172"/>
    <lineage>
        <taxon>unclassified sequences</taxon>
        <taxon>metagenomes</taxon>
        <taxon>ecological metagenomes</taxon>
    </lineage>
</organism>
<proteinExistence type="predicted"/>
<reference evidence="1" key="1">
    <citation type="submission" date="2018-05" db="EMBL/GenBank/DDBJ databases">
        <authorList>
            <person name="Lanie J.A."/>
            <person name="Ng W.-L."/>
            <person name="Kazmierczak K.M."/>
            <person name="Andrzejewski T.M."/>
            <person name="Davidsen T.M."/>
            <person name="Wayne K.J."/>
            <person name="Tettelin H."/>
            <person name="Glass J.I."/>
            <person name="Rusch D."/>
            <person name="Podicherti R."/>
            <person name="Tsui H.-C.T."/>
            <person name="Winkler M.E."/>
        </authorList>
    </citation>
    <scope>NUCLEOTIDE SEQUENCE</scope>
</reference>
<evidence type="ECO:0000313" key="1">
    <source>
        <dbReference type="EMBL" id="SVE10501.1"/>
    </source>
</evidence>
<dbReference type="InterPro" id="IPR013783">
    <property type="entry name" value="Ig-like_fold"/>
</dbReference>
<evidence type="ECO:0008006" key="2">
    <source>
        <dbReference type="Google" id="ProtNLM"/>
    </source>
</evidence>
<dbReference type="AlphaFoldDB" id="A0A383ASD6"/>